<evidence type="ECO:0000259" key="23">
    <source>
        <dbReference type="Pfam" id="PF02932"/>
    </source>
</evidence>
<evidence type="ECO:0000256" key="21">
    <source>
        <dbReference type="SAM" id="MobiDB-lite"/>
    </source>
</evidence>
<evidence type="ECO:0000256" key="13">
    <source>
        <dbReference type="ARBA" id="ARBA00023180"/>
    </source>
</evidence>
<keyword evidence="6 20" id="KW-1133">Transmembrane helix</keyword>
<evidence type="ECO:0000256" key="7">
    <source>
        <dbReference type="ARBA" id="ARBA00023018"/>
    </source>
</evidence>
<dbReference type="CDD" id="cd19049">
    <property type="entry name" value="LGIC_TM_anion"/>
    <property type="match status" value="1"/>
</dbReference>
<sequence length="507" mass="57656">MVLCPPRMPSFSVVQAGSTSMNVEEIFVELNYQRDALLLTMDIIIASFDSISEVNMDYTITMYLHQYWTDERLSWSNSVPIDEMTLSGEFSQNIWVPDTFLANDKHSFLHEVTERNKMLRVSGDGKIAYGMRLTSTLSCSMNLRNFPLDSQNCTVEIESYGYTTSEVLMKWNHPQAVHGVEQADVPQFTITGFQTEDRVVRTATGSYQRLSLVFQLQRSVGYFIFQTYLPCVLIVMLSWVSFWINHEATSARVALGITTVLTMTTISTGVRQSLPRISYVKSIDVYLVMCFVFVFAALLEYAAVNYSYWGRRSRGGGEEWPVNNSNKEDTEGAVNMKSWGVPSSFIDELQQSSSDPRTHELNSTTAVTNRKRPTSPIPSLCPSGEKGLDDSPDYPRYTTIQGMKGRPSLSARTRRRIRMTTMRAASVKTSLHRIGKRARKALPSIRVRDVNVIDKYSRIVFPICFVIFKCPFQCLLLGILLYNTTVKNRYYEDCFVICSTENISVME</sequence>
<keyword evidence="25" id="KW-1185">Reference proteome</keyword>
<evidence type="ECO:0000256" key="2">
    <source>
        <dbReference type="ARBA" id="ARBA00022448"/>
    </source>
</evidence>
<dbReference type="SUPFAM" id="SSF63712">
    <property type="entry name" value="Nicotinic receptor ligand binding domain-like"/>
    <property type="match status" value="1"/>
</dbReference>
<dbReference type="PRINTS" id="PR00253">
    <property type="entry name" value="GABAARECEPTR"/>
</dbReference>
<keyword evidence="10" id="KW-1015">Disulfide bond</keyword>
<dbReference type="EMBL" id="KE125072">
    <property type="protein sequence ID" value="EPB72027.1"/>
    <property type="molecule type" value="Genomic_DNA"/>
</dbReference>
<evidence type="ECO:0000256" key="20">
    <source>
        <dbReference type="RuleBase" id="RU000687"/>
    </source>
</evidence>
<evidence type="ECO:0000259" key="22">
    <source>
        <dbReference type="Pfam" id="PF02931"/>
    </source>
</evidence>
<evidence type="ECO:0000256" key="1">
    <source>
        <dbReference type="ARBA" id="ARBA00010180"/>
    </source>
</evidence>
<feature type="transmembrane region" description="Helical" evidence="20">
    <location>
        <begin position="459"/>
        <end position="482"/>
    </location>
</feature>
<dbReference type="FunFam" id="1.20.58.390:FF:000040">
    <property type="entry name" value="Gamma-aminobutyric acid receptor subunit beta-like"/>
    <property type="match status" value="1"/>
</dbReference>
<feature type="domain" description="Neurotransmitter-gated ion-channel ligand-binding" evidence="22">
    <location>
        <begin position="33"/>
        <end position="219"/>
    </location>
</feature>
<dbReference type="AlphaFoldDB" id="A0A0D6LWM3"/>
<evidence type="ECO:0000256" key="4">
    <source>
        <dbReference type="ARBA" id="ARBA00022692"/>
    </source>
</evidence>
<reference evidence="24 25" key="1">
    <citation type="submission" date="2013-05" db="EMBL/GenBank/DDBJ databases">
        <title>Draft genome of the parasitic nematode Anyclostoma ceylanicum.</title>
        <authorList>
            <person name="Mitreva M."/>
        </authorList>
    </citation>
    <scope>NUCLEOTIDE SEQUENCE [LARGE SCALE GENOMIC DNA]</scope>
</reference>
<evidence type="ECO:0000256" key="14">
    <source>
        <dbReference type="ARBA" id="ARBA00023214"/>
    </source>
</evidence>
<dbReference type="InterPro" id="IPR006029">
    <property type="entry name" value="Neurotrans-gated_channel_TM"/>
</dbReference>
<evidence type="ECO:0000313" key="25">
    <source>
        <dbReference type="Proteomes" id="UP000054495"/>
    </source>
</evidence>
<dbReference type="Gene3D" id="2.70.170.10">
    <property type="entry name" value="Neurotransmitter-gated ion-channel ligand-binding domain"/>
    <property type="match status" value="1"/>
</dbReference>
<feature type="transmembrane region" description="Helical" evidence="20">
    <location>
        <begin position="283"/>
        <end position="304"/>
    </location>
</feature>
<keyword evidence="5" id="KW-0732">Signal</keyword>
<dbReference type="GO" id="GO:0005230">
    <property type="term" value="F:extracellular ligand-gated monoatomic ion channel activity"/>
    <property type="evidence" value="ECO:0007669"/>
    <property type="project" value="InterPro"/>
</dbReference>
<feature type="region of interest" description="Disordered" evidence="21">
    <location>
        <begin position="349"/>
        <end position="409"/>
    </location>
</feature>
<keyword evidence="8 20" id="KW-0406">Ion transport</keyword>
<evidence type="ECO:0000256" key="17">
    <source>
        <dbReference type="ARBA" id="ARBA00023303"/>
    </source>
</evidence>
<keyword evidence="7" id="KW-0770">Synapse</keyword>
<dbReference type="SUPFAM" id="SSF90112">
    <property type="entry name" value="Neurotransmitter-gated ion-channel transmembrane pore"/>
    <property type="match status" value="1"/>
</dbReference>
<dbReference type="Pfam" id="PF02931">
    <property type="entry name" value="Neur_chan_LBD"/>
    <property type="match status" value="1"/>
</dbReference>
<dbReference type="GO" id="GO:0005254">
    <property type="term" value="F:chloride channel activity"/>
    <property type="evidence" value="ECO:0007669"/>
    <property type="project" value="UniProtKB-KW"/>
</dbReference>
<dbReference type="NCBIfam" id="TIGR00860">
    <property type="entry name" value="LIC"/>
    <property type="match status" value="1"/>
</dbReference>
<keyword evidence="16" id="KW-1071">Ligand-gated ion channel</keyword>
<feature type="compositionally biased region" description="Polar residues" evidence="21">
    <location>
        <begin position="349"/>
        <end position="368"/>
    </location>
</feature>
<dbReference type="InterPro" id="IPR036734">
    <property type="entry name" value="Neur_chan_lig-bd_sf"/>
</dbReference>
<dbReference type="InterPro" id="IPR038050">
    <property type="entry name" value="Neuro_actylchol_rec"/>
</dbReference>
<evidence type="ECO:0000256" key="6">
    <source>
        <dbReference type="ARBA" id="ARBA00022989"/>
    </source>
</evidence>
<comment type="subcellular location">
    <subcellularLocation>
        <location evidence="18">Postsynaptic cell membrane</location>
        <topology evidence="18">Multi-pass membrane protein</topology>
    </subcellularLocation>
</comment>
<keyword evidence="17 20" id="KW-0407">Ion channel</keyword>
<evidence type="ECO:0000256" key="19">
    <source>
        <dbReference type="ARBA" id="ARBA00071250"/>
    </source>
</evidence>
<protein>
    <recommendedName>
        <fullName evidence="19">Gamma-aminobutyric acid receptor subunit beta</fullName>
    </recommendedName>
</protein>
<dbReference type="GO" id="GO:0034707">
    <property type="term" value="C:chloride channel complex"/>
    <property type="evidence" value="ECO:0007669"/>
    <property type="project" value="UniProtKB-KW"/>
</dbReference>
<dbReference type="PANTHER" id="PTHR18945">
    <property type="entry name" value="NEUROTRANSMITTER GATED ION CHANNEL"/>
    <property type="match status" value="1"/>
</dbReference>
<keyword evidence="4 20" id="KW-0812">Transmembrane</keyword>
<gene>
    <name evidence="24" type="ORF">ANCCEY_08878</name>
</gene>
<dbReference type="PROSITE" id="PS00236">
    <property type="entry name" value="NEUROTR_ION_CHANNEL"/>
    <property type="match status" value="1"/>
</dbReference>
<feature type="transmembrane region" description="Helical" evidence="20">
    <location>
        <begin position="250"/>
        <end position="271"/>
    </location>
</feature>
<keyword evidence="2 20" id="KW-0813">Transport</keyword>
<feature type="domain" description="Neurotransmitter-gated ion-channel transmembrane" evidence="23">
    <location>
        <begin position="227"/>
        <end position="468"/>
    </location>
</feature>
<dbReference type="FunFam" id="2.70.170.10:FF:000021">
    <property type="entry name" value="Gamma-aminobutyric acid receptor isoform 3b"/>
    <property type="match status" value="1"/>
</dbReference>
<feature type="transmembrane region" description="Helical" evidence="20">
    <location>
        <begin position="220"/>
        <end position="244"/>
    </location>
</feature>
<keyword evidence="12" id="KW-0869">Chloride channel</keyword>
<proteinExistence type="inferred from homology"/>
<dbReference type="InterPro" id="IPR006201">
    <property type="entry name" value="Neur_channel"/>
</dbReference>
<organism evidence="24 25">
    <name type="scientific">Ancylostoma ceylanicum</name>
    <dbReference type="NCBI Taxonomy" id="53326"/>
    <lineage>
        <taxon>Eukaryota</taxon>
        <taxon>Metazoa</taxon>
        <taxon>Ecdysozoa</taxon>
        <taxon>Nematoda</taxon>
        <taxon>Chromadorea</taxon>
        <taxon>Rhabditida</taxon>
        <taxon>Rhabditina</taxon>
        <taxon>Rhabditomorpha</taxon>
        <taxon>Strongyloidea</taxon>
        <taxon>Ancylostomatidae</taxon>
        <taxon>Ancylostomatinae</taxon>
        <taxon>Ancylostoma</taxon>
    </lineage>
</organism>
<evidence type="ECO:0000256" key="3">
    <source>
        <dbReference type="ARBA" id="ARBA00022475"/>
    </source>
</evidence>
<evidence type="ECO:0000313" key="24">
    <source>
        <dbReference type="EMBL" id="EPB72027.1"/>
    </source>
</evidence>
<dbReference type="InterPro" id="IPR036719">
    <property type="entry name" value="Neuro-gated_channel_TM_sf"/>
</dbReference>
<dbReference type="InterPro" id="IPR018000">
    <property type="entry name" value="Neurotransmitter_ion_chnl_CS"/>
</dbReference>
<evidence type="ECO:0000256" key="11">
    <source>
        <dbReference type="ARBA" id="ARBA00023170"/>
    </source>
</evidence>
<evidence type="ECO:0000256" key="9">
    <source>
        <dbReference type="ARBA" id="ARBA00023136"/>
    </source>
</evidence>
<keyword evidence="13" id="KW-0325">Glycoprotein</keyword>
<dbReference type="Pfam" id="PF02932">
    <property type="entry name" value="Neur_chan_memb"/>
    <property type="match status" value="1"/>
</dbReference>
<keyword evidence="15" id="KW-0628">Postsynaptic cell membrane</keyword>
<evidence type="ECO:0000256" key="18">
    <source>
        <dbReference type="ARBA" id="ARBA00034104"/>
    </source>
</evidence>
<dbReference type="Gene3D" id="1.20.58.390">
    <property type="entry name" value="Neurotransmitter-gated ion-channel transmembrane domain"/>
    <property type="match status" value="1"/>
</dbReference>
<evidence type="ECO:0000256" key="16">
    <source>
        <dbReference type="ARBA" id="ARBA00023286"/>
    </source>
</evidence>
<name>A0A0D6LWM3_9BILA</name>
<accession>A0A0D6LWM3</accession>
<keyword evidence="3" id="KW-1003">Cell membrane</keyword>
<evidence type="ECO:0000256" key="8">
    <source>
        <dbReference type="ARBA" id="ARBA00023065"/>
    </source>
</evidence>
<evidence type="ECO:0000256" key="12">
    <source>
        <dbReference type="ARBA" id="ARBA00023173"/>
    </source>
</evidence>
<keyword evidence="11" id="KW-0675">Receptor</keyword>
<evidence type="ECO:0000256" key="15">
    <source>
        <dbReference type="ARBA" id="ARBA00023257"/>
    </source>
</evidence>
<dbReference type="GO" id="GO:0045211">
    <property type="term" value="C:postsynaptic membrane"/>
    <property type="evidence" value="ECO:0007669"/>
    <property type="project" value="UniProtKB-SubCell"/>
</dbReference>
<dbReference type="InterPro" id="IPR006028">
    <property type="entry name" value="GABAA/Glycine_rcpt"/>
</dbReference>
<dbReference type="Proteomes" id="UP000054495">
    <property type="component" value="Unassembled WGS sequence"/>
</dbReference>
<keyword evidence="14" id="KW-0868">Chloride</keyword>
<comment type="similarity">
    <text evidence="1">Belongs to the ligand-gated ion channel (TC 1.A.9) family. Gamma-aminobutyric acid receptor (TC 1.A.9.5) subfamily.</text>
</comment>
<dbReference type="InterPro" id="IPR006202">
    <property type="entry name" value="Neur_chan_lig-bd"/>
</dbReference>
<evidence type="ECO:0000256" key="5">
    <source>
        <dbReference type="ARBA" id="ARBA00022729"/>
    </source>
</evidence>
<dbReference type="GO" id="GO:0004888">
    <property type="term" value="F:transmembrane signaling receptor activity"/>
    <property type="evidence" value="ECO:0007669"/>
    <property type="project" value="InterPro"/>
</dbReference>
<keyword evidence="9 20" id="KW-0472">Membrane</keyword>
<dbReference type="CDD" id="cd19006">
    <property type="entry name" value="LGIC_ECD_GABAAR_LCCH3-like"/>
    <property type="match status" value="1"/>
</dbReference>
<evidence type="ECO:0000256" key="10">
    <source>
        <dbReference type="ARBA" id="ARBA00023157"/>
    </source>
</evidence>
<dbReference type="PRINTS" id="PR00252">
    <property type="entry name" value="NRIONCHANNEL"/>
</dbReference>